<dbReference type="AlphaFoldDB" id="A0AAX4JE49"/>
<dbReference type="GeneID" id="90541940"/>
<protein>
    <submittedName>
        <fullName evidence="2">Uncharacterized protein</fullName>
    </submittedName>
</protein>
<gene>
    <name evidence="2" type="ORF">VNE69_07184</name>
</gene>
<reference evidence="2" key="1">
    <citation type="journal article" date="2024" name="BMC Genomics">
        <title>Functional annotation of a divergent genome using sequence and structure-based similarity.</title>
        <authorList>
            <person name="Svedberg D."/>
            <person name="Winiger R.R."/>
            <person name="Berg A."/>
            <person name="Sharma H."/>
            <person name="Tellgren-Roth C."/>
            <person name="Debrunner-Vossbrinck B.A."/>
            <person name="Vossbrinck C.R."/>
            <person name="Barandun J."/>
        </authorList>
    </citation>
    <scope>NUCLEOTIDE SEQUENCE</scope>
    <source>
        <strain evidence="2">Illinois isolate</strain>
    </source>
</reference>
<dbReference type="RefSeq" id="XP_065330263.1">
    <property type="nucleotide sequence ID" value="XM_065474191.1"/>
</dbReference>
<evidence type="ECO:0000313" key="3">
    <source>
        <dbReference type="Proteomes" id="UP001334084"/>
    </source>
</evidence>
<evidence type="ECO:0000256" key="1">
    <source>
        <dbReference type="SAM" id="MobiDB-lite"/>
    </source>
</evidence>
<feature type="compositionally biased region" description="Polar residues" evidence="1">
    <location>
        <begin position="14"/>
        <end position="27"/>
    </location>
</feature>
<organism evidence="2 3">
    <name type="scientific">Vairimorpha necatrix</name>
    <dbReference type="NCBI Taxonomy" id="6039"/>
    <lineage>
        <taxon>Eukaryota</taxon>
        <taxon>Fungi</taxon>
        <taxon>Fungi incertae sedis</taxon>
        <taxon>Microsporidia</taxon>
        <taxon>Nosematidae</taxon>
        <taxon>Vairimorpha</taxon>
    </lineage>
</organism>
<accession>A0AAX4JE49</accession>
<dbReference type="KEGG" id="vnx:VNE69_07184"/>
<feature type="region of interest" description="Disordered" evidence="1">
    <location>
        <begin position="1"/>
        <end position="51"/>
    </location>
</feature>
<evidence type="ECO:0000313" key="2">
    <source>
        <dbReference type="EMBL" id="WUR04118.1"/>
    </source>
</evidence>
<dbReference type="EMBL" id="CP142732">
    <property type="protein sequence ID" value="WUR04118.1"/>
    <property type="molecule type" value="Genomic_DNA"/>
</dbReference>
<name>A0AAX4JE49_9MICR</name>
<dbReference type="Proteomes" id="UP001334084">
    <property type="component" value="Chromosome 7"/>
</dbReference>
<sequence length="125" mass="14150">MSDSRKRKAPDQLSPYSQNTDETNIPSQETQPQPATRQRRRAKANLGKAKGVISDPEALKKALPSFSILSQSEPSAQINMDEDKISGLNRCFLNAITKIINKQSNKDLRDIFKQYELYLGKIEKK</sequence>
<keyword evidence="3" id="KW-1185">Reference proteome</keyword>
<proteinExistence type="predicted"/>